<evidence type="ECO:0000256" key="3">
    <source>
        <dbReference type="ARBA" id="ARBA00022490"/>
    </source>
</evidence>
<dbReference type="InterPro" id="IPR013221">
    <property type="entry name" value="Mur_ligase_cen"/>
</dbReference>
<dbReference type="InterPro" id="IPR004101">
    <property type="entry name" value="Mur_ligase_C"/>
</dbReference>
<dbReference type="AlphaFoldDB" id="A0A1W1C1G2"/>
<dbReference type="GO" id="GO:0008764">
    <property type="term" value="F:UDP-N-acetylmuramoylalanine-D-glutamate ligase activity"/>
    <property type="evidence" value="ECO:0007669"/>
    <property type="project" value="UniProtKB-EC"/>
</dbReference>
<evidence type="ECO:0000256" key="4">
    <source>
        <dbReference type="ARBA" id="ARBA00022598"/>
    </source>
</evidence>
<dbReference type="SUPFAM" id="SSF51984">
    <property type="entry name" value="MurCD N-terminal domain"/>
    <property type="match status" value="1"/>
</dbReference>
<keyword evidence="6" id="KW-0067">ATP-binding</keyword>
<comment type="subcellular location">
    <subcellularLocation>
        <location evidence="1">Cytoplasm</location>
    </subcellularLocation>
</comment>
<feature type="domain" description="Mur ligase C-terminal" evidence="7">
    <location>
        <begin position="295"/>
        <end position="408"/>
    </location>
</feature>
<dbReference type="EMBL" id="FPHJ01000026">
    <property type="protein sequence ID" value="SFV59639.1"/>
    <property type="molecule type" value="Genomic_DNA"/>
</dbReference>
<protein>
    <submittedName>
        <fullName evidence="9">UDP-N-acetylmuramoylalanine--D-glutamate ligase</fullName>
        <ecNumber evidence="9">6.3.2.9</ecNumber>
    </submittedName>
</protein>
<evidence type="ECO:0000256" key="6">
    <source>
        <dbReference type="ARBA" id="ARBA00022840"/>
    </source>
</evidence>
<comment type="pathway">
    <text evidence="2">Cell wall biogenesis; peptidoglycan biosynthesis.</text>
</comment>
<dbReference type="Pfam" id="PF08245">
    <property type="entry name" value="Mur_ligase_M"/>
    <property type="match status" value="1"/>
</dbReference>
<accession>A0A1W1C1G2</accession>
<evidence type="ECO:0000256" key="2">
    <source>
        <dbReference type="ARBA" id="ARBA00004752"/>
    </source>
</evidence>
<evidence type="ECO:0000313" key="9">
    <source>
        <dbReference type="EMBL" id="SFV59639.1"/>
    </source>
</evidence>
<gene>
    <name evidence="9" type="ORF">MNB_SUP05-5-201</name>
</gene>
<proteinExistence type="inferred from homology"/>
<dbReference type="Pfam" id="PF21799">
    <property type="entry name" value="MurD-like_N"/>
    <property type="match status" value="1"/>
</dbReference>
<sequence length="430" mass="48104">MILVYGIGMTGISVCNFLQKKQHPFRVVDNRTNPPLLKDFQNKFPEITIDYGAITQSLLDDIDKVVVSPGIDLNDKFIQSAIKKNIKIIGDMDLFFSVVNAPVIGITGTNGKSTVTMMIADMINNNNKKAVVGGNIGTAVLDCLDDDVDFYVLELSSYQLDITKRMKFEVAIVLNITPDHLERYPSLNEYKKSKLSIYDNAKHKIINLDDNYQYPSELGFGLKIPQKPTHFGLVECHNNQYLLAGDKLLFNSNELKVIGNHNIQNVLSALCVLNSINLLTTQSITALKNFTTLAHRIQFICKVNNVAYINDSKATNTIASIVAIEAINNKYKNIVLLAGGVLKKEDYQKWAKIVQIKVKTVIVFGESREFLKTLLKDDNIIQAKNLKEAVNISKKLQDIDAVLLSPACASFDEFANFEKRGEAFINYVKT</sequence>
<evidence type="ECO:0000256" key="5">
    <source>
        <dbReference type="ARBA" id="ARBA00022741"/>
    </source>
</evidence>
<name>A0A1W1C1G2_9ZZZZ</name>
<evidence type="ECO:0000259" key="7">
    <source>
        <dbReference type="Pfam" id="PF02875"/>
    </source>
</evidence>
<dbReference type="PANTHER" id="PTHR43692:SF1">
    <property type="entry name" value="UDP-N-ACETYLMURAMOYLALANINE--D-GLUTAMATE LIGASE"/>
    <property type="match status" value="1"/>
</dbReference>
<reference evidence="9" key="1">
    <citation type="submission" date="2016-10" db="EMBL/GenBank/DDBJ databases">
        <authorList>
            <person name="de Groot N.N."/>
        </authorList>
    </citation>
    <scope>NUCLEOTIDE SEQUENCE</scope>
</reference>
<dbReference type="Gene3D" id="3.90.190.20">
    <property type="entry name" value="Mur ligase, C-terminal domain"/>
    <property type="match status" value="1"/>
</dbReference>
<dbReference type="InterPro" id="IPR005762">
    <property type="entry name" value="MurD"/>
</dbReference>
<dbReference type="EC" id="6.3.2.9" evidence="9"/>
<evidence type="ECO:0000259" key="8">
    <source>
        <dbReference type="Pfam" id="PF08245"/>
    </source>
</evidence>
<dbReference type="InterPro" id="IPR036615">
    <property type="entry name" value="Mur_ligase_C_dom_sf"/>
</dbReference>
<dbReference type="GO" id="GO:0009252">
    <property type="term" value="P:peptidoglycan biosynthetic process"/>
    <property type="evidence" value="ECO:0007669"/>
    <property type="project" value="UniProtKB-UniPathway"/>
</dbReference>
<dbReference type="GO" id="GO:0051301">
    <property type="term" value="P:cell division"/>
    <property type="evidence" value="ECO:0007669"/>
    <property type="project" value="InterPro"/>
</dbReference>
<organism evidence="9">
    <name type="scientific">hydrothermal vent metagenome</name>
    <dbReference type="NCBI Taxonomy" id="652676"/>
    <lineage>
        <taxon>unclassified sequences</taxon>
        <taxon>metagenomes</taxon>
        <taxon>ecological metagenomes</taxon>
    </lineage>
</organism>
<dbReference type="PANTHER" id="PTHR43692">
    <property type="entry name" value="UDP-N-ACETYLMURAMOYLALANINE--D-GLUTAMATE LIGASE"/>
    <property type="match status" value="1"/>
</dbReference>
<keyword evidence="4 9" id="KW-0436">Ligase</keyword>
<dbReference type="Gene3D" id="3.40.50.720">
    <property type="entry name" value="NAD(P)-binding Rossmann-like Domain"/>
    <property type="match status" value="1"/>
</dbReference>
<dbReference type="Pfam" id="PF02875">
    <property type="entry name" value="Mur_ligase_C"/>
    <property type="match status" value="1"/>
</dbReference>
<dbReference type="GO" id="GO:0005737">
    <property type="term" value="C:cytoplasm"/>
    <property type="evidence" value="ECO:0007669"/>
    <property type="project" value="UniProtKB-SubCell"/>
</dbReference>
<keyword evidence="3" id="KW-0963">Cytoplasm</keyword>
<keyword evidence="5" id="KW-0547">Nucleotide-binding</keyword>
<evidence type="ECO:0000256" key="1">
    <source>
        <dbReference type="ARBA" id="ARBA00004496"/>
    </source>
</evidence>
<dbReference type="UniPathway" id="UPA00219"/>
<dbReference type="InterPro" id="IPR036565">
    <property type="entry name" value="Mur-like_cat_sf"/>
</dbReference>
<dbReference type="NCBIfam" id="TIGR01087">
    <property type="entry name" value="murD"/>
    <property type="match status" value="1"/>
</dbReference>
<dbReference type="GO" id="GO:0005524">
    <property type="term" value="F:ATP binding"/>
    <property type="evidence" value="ECO:0007669"/>
    <property type="project" value="UniProtKB-KW"/>
</dbReference>
<dbReference type="SUPFAM" id="SSF53623">
    <property type="entry name" value="MurD-like peptide ligases, catalytic domain"/>
    <property type="match status" value="1"/>
</dbReference>
<dbReference type="SUPFAM" id="SSF53244">
    <property type="entry name" value="MurD-like peptide ligases, peptide-binding domain"/>
    <property type="match status" value="1"/>
</dbReference>
<dbReference type="Gene3D" id="3.40.1190.10">
    <property type="entry name" value="Mur-like, catalytic domain"/>
    <property type="match status" value="1"/>
</dbReference>
<dbReference type="HAMAP" id="MF_00639">
    <property type="entry name" value="MurD"/>
    <property type="match status" value="1"/>
</dbReference>
<dbReference type="GO" id="GO:0008360">
    <property type="term" value="P:regulation of cell shape"/>
    <property type="evidence" value="ECO:0007669"/>
    <property type="project" value="InterPro"/>
</dbReference>
<feature type="domain" description="Mur ligase central" evidence="8">
    <location>
        <begin position="106"/>
        <end position="272"/>
    </location>
</feature>